<dbReference type="PANTHER" id="PTHR43877">
    <property type="entry name" value="AMINOALKYLPHOSPHONATE N-ACETYLTRANSFERASE-RELATED-RELATED"/>
    <property type="match status" value="1"/>
</dbReference>
<accession>A0A559K095</accession>
<evidence type="ECO:0000313" key="4">
    <source>
        <dbReference type="EMBL" id="TVY05553.1"/>
    </source>
</evidence>
<dbReference type="AlphaFoldDB" id="A0A559K095"/>
<dbReference type="OrthoDB" id="2638380at2"/>
<protein>
    <submittedName>
        <fullName evidence="4">GNAT family N-acetyltransferase</fullName>
    </submittedName>
</protein>
<dbReference type="GO" id="GO:0016747">
    <property type="term" value="F:acyltransferase activity, transferring groups other than amino-acyl groups"/>
    <property type="evidence" value="ECO:0007669"/>
    <property type="project" value="InterPro"/>
</dbReference>
<dbReference type="InterPro" id="IPR016181">
    <property type="entry name" value="Acyl_CoA_acyltransferase"/>
</dbReference>
<dbReference type="CDD" id="cd04301">
    <property type="entry name" value="NAT_SF"/>
    <property type="match status" value="1"/>
</dbReference>
<evidence type="ECO:0000256" key="1">
    <source>
        <dbReference type="ARBA" id="ARBA00022679"/>
    </source>
</evidence>
<proteinExistence type="predicted"/>
<comment type="caution">
    <text evidence="4">The sequence shown here is derived from an EMBL/GenBank/DDBJ whole genome shotgun (WGS) entry which is preliminary data.</text>
</comment>
<dbReference type="InterPro" id="IPR000182">
    <property type="entry name" value="GNAT_dom"/>
</dbReference>
<feature type="domain" description="N-acetyltransferase" evidence="3">
    <location>
        <begin position="1"/>
        <end position="147"/>
    </location>
</feature>
<dbReference type="EMBL" id="VNJI01000056">
    <property type="protein sequence ID" value="TVY05553.1"/>
    <property type="molecule type" value="Genomic_DNA"/>
</dbReference>
<dbReference type="PROSITE" id="PS51186">
    <property type="entry name" value="GNAT"/>
    <property type="match status" value="1"/>
</dbReference>
<keyword evidence="2" id="KW-0012">Acyltransferase</keyword>
<dbReference type="Gene3D" id="3.40.630.30">
    <property type="match status" value="1"/>
</dbReference>
<gene>
    <name evidence="4" type="ORF">FPZ49_29660</name>
</gene>
<evidence type="ECO:0000259" key="3">
    <source>
        <dbReference type="PROSITE" id="PS51186"/>
    </source>
</evidence>
<dbReference type="InterPro" id="IPR050832">
    <property type="entry name" value="Bact_Acetyltransf"/>
</dbReference>
<dbReference type="RefSeq" id="WP_144853963.1">
    <property type="nucleotide sequence ID" value="NZ_VNJI01000056.1"/>
</dbReference>
<keyword evidence="1 4" id="KW-0808">Transferase</keyword>
<dbReference type="Pfam" id="PF00583">
    <property type="entry name" value="Acetyltransf_1"/>
    <property type="match status" value="1"/>
</dbReference>
<sequence>MLRKRIPSRDDAVIMELVEQLLVPFAKETVPDLRLDATMLRRRLDDCTTYVAMSAGGRTIGFVSLKPDRERLSVDMLAVSSKYQGLGVGARLMHQAERTAQQYGCREVTLWVDEANKQAQRFYLRNGYMPTNYDHRLRCYFMTKQIA</sequence>
<name>A0A559K095_9BACL</name>
<dbReference type="Proteomes" id="UP000317036">
    <property type="component" value="Unassembled WGS sequence"/>
</dbReference>
<evidence type="ECO:0000256" key="2">
    <source>
        <dbReference type="ARBA" id="ARBA00023315"/>
    </source>
</evidence>
<organism evidence="4 5">
    <name type="scientific">Paenibacillus cremeus</name>
    <dbReference type="NCBI Taxonomy" id="2163881"/>
    <lineage>
        <taxon>Bacteria</taxon>
        <taxon>Bacillati</taxon>
        <taxon>Bacillota</taxon>
        <taxon>Bacilli</taxon>
        <taxon>Bacillales</taxon>
        <taxon>Paenibacillaceae</taxon>
        <taxon>Paenibacillus</taxon>
    </lineage>
</organism>
<keyword evidence="5" id="KW-1185">Reference proteome</keyword>
<reference evidence="4 5" key="1">
    <citation type="submission" date="2019-07" db="EMBL/GenBank/DDBJ databases">
        <authorList>
            <person name="Kim J."/>
        </authorList>
    </citation>
    <scope>NUCLEOTIDE SEQUENCE [LARGE SCALE GENOMIC DNA]</scope>
    <source>
        <strain evidence="4 5">JC52</strain>
    </source>
</reference>
<evidence type="ECO:0000313" key="5">
    <source>
        <dbReference type="Proteomes" id="UP000317036"/>
    </source>
</evidence>
<dbReference type="SUPFAM" id="SSF55729">
    <property type="entry name" value="Acyl-CoA N-acyltransferases (Nat)"/>
    <property type="match status" value="1"/>
</dbReference>